<accession>A0A0S7C3Z4</accession>
<feature type="domain" description="PKD" evidence="2">
    <location>
        <begin position="509"/>
        <end position="564"/>
    </location>
</feature>
<dbReference type="PATRIC" id="fig|1678841.3.peg.3473"/>
<dbReference type="AlphaFoldDB" id="A0A0S7C3Z4"/>
<dbReference type="Pfam" id="PF13620">
    <property type="entry name" value="CarboxypepD_reg"/>
    <property type="match status" value="2"/>
</dbReference>
<dbReference type="Gene3D" id="2.60.40.1120">
    <property type="entry name" value="Carboxypeptidase-like, regulatory domain"/>
    <property type="match status" value="2"/>
</dbReference>
<feature type="chain" id="PRO_5006633564" evidence="1">
    <location>
        <begin position="21"/>
        <end position="973"/>
    </location>
</feature>
<sequence>MKNFYVFVLAAVLACFQSQAQTFRKISGKPAAINSTLQQLPAVRSTEVLNSLNDGFESYDDFSLDFAPWTLTDVDGAETWGIEGVEFTNQYAPMSFIIFNPSATDPPMTSAAILPHEGSKFAACFASNGATNNDWLISPPLSAGTNTSVSFWVKSYTAQYGLERYKVAVSTTGTDPADFTYISGSNYLTAPATAWEQKTFDLNAYNGQTIYVGIHCVSDDAFIFMVDDFSFTTTTSSTSTLTGLVTDAFDGTPIPGATVTIAGLSTTTDQDGNYTINNVPAGTLNAAFTSNVTQGAAPLAVNFFDQSSEGSNTVTCAKEGYITYVNNNVIIPQGETLNLNISLTQTLLAGNMRFVLNWGATPEDLDSHLNTPSIEGQPYHIFYSDQGNATSAPYAALDHDVTEGYGPETMTIYQMFDGTYQYYIHNYSEEPAITTSQAVLQIYNQSGLIQTMQIPTVGNGLYWYVCDINGSNGQLTIKNIIQETPPGNFRYELPEKTSGNIAQNSRSITSWNWNFGDGASSTQQNPSHTYTAAGTYTVSLTIGDGTNSDTETKTGYITVTGGSSGNGTLTGLVTDAVNGNPVEGALVSVAGKSATTDANGNYTITNIPAGALVANFSASQTSGTAPLTVVFSDQSTENANTVTCSKSGYITYSNNQVVIPDGGSLELNISLSPELAAGNMRFVLNWGATPEDLDSHLNTPSIEGNIYHIYYSDEGNATAAPYALLDYDITTGFGPETMTIYKMFSGTYQYYIHNYSEEPSITTSQAVVQIYDQTGLLYTLQVPTGGTGLYWYVCDVNGATGNIIIRNVIQQNPPSGSRELWPAKDAAPVVPAERNITSWLWDFGDGGTSTQQNPSHTFNVNGSYTISLTVSTGTAQATEVKAAYIQVGPQGIGENGLSDRITAFPVPAESTMQLDSPELIKTVIVTDLTGKELNHIIVNDRRAVINTSQLNSGTYLLIIETGIGKATKKFNVK</sequence>
<feature type="signal peptide" evidence="1">
    <location>
        <begin position="1"/>
        <end position="20"/>
    </location>
</feature>
<dbReference type="InterPro" id="IPR008969">
    <property type="entry name" value="CarboxyPept-like_regulatory"/>
</dbReference>
<dbReference type="InterPro" id="IPR011628">
    <property type="entry name" value="Cleaved_adhesin"/>
</dbReference>
<dbReference type="InterPro" id="IPR022409">
    <property type="entry name" value="PKD/Chitinase_dom"/>
</dbReference>
<dbReference type="SUPFAM" id="SSF49299">
    <property type="entry name" value="PKD domain"/>
    <property type="match status" value="3"/>
</dbReference>
<dbReference type="NCBIfam" id="NF038128">
    <property type="entry name" value="choice_anch_J"/>
    <property type="match status" value="1"/>
</dbReference>
<dbReference type="Proteomes" id="UP000053091">
    <property type="component" value="Unassembled WGS sequence"/>
</dbReference>
<dbReference type="Pfam" id="PF18962">
    <property type="entry name" value="Por_Secre_tail"/>
    <property type="match status" value="1"/>
</dbReference>
<protein>
    <submittedName>
        <fullName evidence="3">Protein containing Por secretion system C-terminal sorting domain</fullName>
    </submittedName>
</protein>
<proteinExistence type="predicted"/>
<dbReference type="Pfam" id="PF07675">
    <property type="entry name" value="Cleaved_Adhesin"/>
    <property type="match status" value="1"/>
</dbReference>
<evidence type="ECO:0000313" key="3">
    <source>
        <dbReference type="EMBL" id="GAP44910.1"/>
    </source>
</evidence>
<dbReference type="PROSITE" id="PS50093">
    <property type="entry name" value="PKD"/>
    <property type="match status" value="2"/>
</dbReference>
<reference evidence="3" key="1">
    <citation type="journal article" date="2015" name="Genome Announc.">
        <title>Draft Genome Sequence of Bacteroidales Strain TBC1, a Novel Isolate from a Methanogenic Wastewater Treatment System.</title>
        <authorList>
            <person name="Tourlousse D.M."/>
            <person name="Matsuura N."/>
            <person name="Sun L."/>
            <person name="Toyonaga M."/>
            <person name="Kuroda K."/>
            <person name="Ohashi A."/>
            <person name="Cruz R."/>
            <person name="Yamaguchi T."/>
            <person name="Sekiguchi Y."/>
        </authorList>
    </citation>
    <scope>NUCLEOTIDE SEQUENCE [LARGE SCALE GENOMIC DNA]</scope>
    <source>
        <strain evidence="3">TBC1</strain>
    </source>
</reference>
<dbReference type="Gene3D" id="2.60.40.10">
    <property type="entry name" value="Immunoglobulins"/>
    <property type="match status" value="2"/>
</dbReference>
<keyword evidence="1" id="KW-0732">Signal</keyword>
<dbReference type="NCBIfam" id="TIGR04183">
    <property type="entry name" value="Por_Secre_tail"/>
    <property type="match status" value="1"/>
</dbReference>
<dbReference type="InterPro" id="IPR026444">
    <property type="entry name" value="Secre_tail"/>
</dbReference>
<evidence type="ECO:0000313" key="4">
    <source>
        <dbReference type="Proteomes" id="UP000053091"/>
    </source>
</evidence>
<dbReference type="RefSeq" id="WP_062044852.1">
    <property type="nucleotide sequence ID" value="NZ_DF968183.1"/>
</dbReference>
<gene>
    <name evidence="3" type="ORF">TBC1_12724</name>
</gene>
<dbReference type="InterPro" id="IPR000601">
    <property type="entry name" value="PKD_dom"/>
</dbReference>
<dbReference type="InterPro" id="IPR013783">
    <property type="entry name" value="Ig-like_fold"/>
</dbReference>
<dbReference type="SUPFAM" id="SSF49464">
    <property type="entry name" value="Carboxypeptidase regulatory domain-like"/>
    <property type="match status" value="2"/>
</dbReference>
<keyword evidence="4" id="KW-1185">Reference proteome</keyword>
<dbReference type="Pfam" id="PF18911">
    <property type="entry name" value="PKD_4"/>
    <property type="match status" value="2"/>
</dbReference>
<dbReference type="PROSITE" id="PS51257">
    <property type="entry name" value="PROKAR_LIPOPROTEIN"/>
    <property type="match status" value="1"/>
</dbReference>
<dbReference type="STRING" id="1678841.TBC1_12724"/>
<dbReference type="CDD" id="cd00146">
    <property type="entry name" value="PKD"/>
    <property type="match status" value="2"/>
</dbReference>
<dbReference type="SMART" id="SM00089">
    <property type="entry name" value="PKD"/>
    <property type="match status" value="2"/>
</dbReference>
<dbReference type="Gene3D" id="2.60.120.200">
    <property type="match status" value="1"/>
</dbReference>
<organism evidence="3">
    <name type="scientific">Lentimicrobium saccharophilum</name>
    <dbReference type="NCBI Taxonomy" id="1678841"/>
    <lineage>
        <taxon>Bacteria</taxon>
        <taxon>Pseudomonadati</taxon>
        <taxon>Bacteroidota</taxon>
        <taxon>Bacteroidia</taxon>
        <taxon>Bacteroidales</taxon>
        <taxon>Lentimicrobiaceae</taxon>
        <taxon>Lentimicrobium</taxon>
    </lineage>
</organism>
<evidence type="ECO:0000256" key="1">
    <source>
        <dbReference type="SAM" id="SignalP"/>
    </source>
</evidence>
<dbReference type="EMBL" id="DF968183">
    <property type="protein sequence ID" value="GAP44910.1"/>
    <property type="molecule type" value="Genomic_DNA"/>
</dbReference>
<feature type="domain" description="PKD" evidence="2">
    <location>
        <begin position="837"/>
        <end position="887"/>
    </location>
</feature>
<dbReference type="OrthoDB" id="1086190at2"/>
<evidence type="ECO:0000259" key="2">
    <source>
        <dbReference type="PROSITE" id="PS50093"/>
    </source>
</evidence>
<dbReference type="InterPro" id="IPR035986">
    <property type="entry name" value="PKD_dom_sf"/>
</dbReference>
<name>A0A0S7C3Z4_9BACT</name>